<dbReference type="Proteomes" id="UP000217199">
    <property type="component" value="Unassembled WGS sequence"/>
</dbReference>
<keyword evidence="5 10" id="KW-1133">Transmembrane helix</keyword>
<evidence type="ECO:0000256" key="4">
    <source>
        <dbReference type="ARBA" id="ARBA00022692"/>
    </source>
</evidence>
<dbReference type="PANTHER" id="PTHR48022:SF14">
    <property type="entry name" value="MAJOR FACILITATOR SUPERFAMILY (MFS) PROFILE DOMAIN-CONTAINING PROTEIN-RELATED"/>
    <property type="match status" value="1"/>
</dbReference>
<evidence type="ECO:0000313" key="13">
    <source>
        <dbReference type="Proteomes" id="UP000217199"/>
    </source>
</evidence>
<dbReference type="STRING" id="2282107.A0A286UUA3"/>
<dbReference type="Pfam" id="PF00083">
    <property type="entry name" value="Sugar_tr"/>
    <property type="match status" value="1"/>
</dbReference>
<evidence type="ECO:0000259" key="11">
    <source>
        <dbReference type="PROSITE" id="PS50850"/>
    </source>
</evidence>
<dbReference type="PANTHER" id="PTHR48022">
    <property type="entry name" value="PLASTIDIC GLUCOSE TRANSPORTER 4"/>
    <property type="match status" value="1"/>
</dbReference>
<comment type="similarity">
    <text evidence="2 8">Belongs to the major facilitator superfamily. Sugar transporter (TC 2.A.1.1) family.</text>
</comment>
<gene>
    <name evidence="12" type="ORF">PNOK_0021200</name>
</gene>
<evidence type="ECO:0000256" key="6">
    <source>
        <dbReference type="ARBA" id="ARBA00023136"/>
    </source>
</evidence>
<organism evidence="12 13">
    <name type="scientific">Pyrrhoderma noxium</name>
    <dbReference type="NCBI Taxonomy" id="2282107"/>
    <lineage>
        <taxon>Eukaryota</taxon>
        <taxon>Fungi</taxon>
        <taxon>Dikarya</taxon>
        <taxon>Basidiomycota</taxon>
        <taxon>Agaricomycotina</taxon>
        <taxon>Agaricomycetes</taxon>
        <taxon>Hymenochaetales</taxon>
        <taxon>Hymenochaetaceae</taxon>
        <taxon>Pyrrhoderma</taxon>
    </lineage>
</organism>
<dbReference type="InterPro" id="IPR005828">
    <property type="entry name" value="MFS_sugar_transport-like"/>
</dbReference>
<feature type="transmembrane region" description="Helical" evidence="10">
    <location>
        <begin position="226"/>
        <end position="245"/>
    </location>
</feature>
<evidence type="ECO:0000256" key="2">
    <source>
        <dbReference type="ARBA" id="ARBA00010992"/>
    </source>
</evidence>
<dbReference type="AlphaFoldDB" id="A0A286UUA3"/>
<dbReference type="PROSITE" id="PS00217">
    <property type="entry name" value="SUGAR_TRANSPORT_2"/>
    <property type="match status" value="1"/>
</dbReference>
<name>A0A286UUA3_9AGAM</name>
<feature type="transmembrane region" description="Helical" evidence="10">
    <location>
        <begin position="333"/>
        <end position="354"/>
    </location>
</feature>
<dbReference type="GO" id="GO:0016020">
    <property type="term" value="C:membrane"/>
    <property type="evidence" value="ECO:0007669"/>
    <property type="project" value="UniProtKB-SubCell"/>
</dbReference>
<evidence type="ECO:0000313" key="12">
    <source>
        <dbReference type="EMBL" id="PAV23144.1"/>
    </source>
</evidence>
<dbReference type="InParanoid" id="A0A286UUA3"/>
<feature type="transmembrane region" description="Helical" evidence="10">
    <location>
        <begin position="62"/>
        <end position="80"/>
    </location>
</feature>
<evidence type="ECO:0000256" key="3">
    <source>
        <dbReference type="ARBA" id="ARBA00022448"/>
    </source>
</evidence>
<proteinExistence type="inferred from homology"/>
<sequence>MTHRDNGYVALPPDDHHESGSSGCAMESTLVTNGTFTIHPGSSSEYSYAYGPGGFEGLKHNYYTLLSAILASIGGLLFGYDQGVIANVLVMEDFKLRWAMTDWQEGVMTAMLELGALVGALLAGALADRYPRRTSIFTACVVFIIGSLFQCGAQSIRDLIIGRTIGGLGIGSLSMLSPLYLAEISPPEVRGSLMALEQLAIVLGVVLGFWTGFYTRDYEGSTSWRVPLAIQIIPAIILAFGCLFLPPSPRLLIIEGKNEEALSALARLRLRKPEEEYSDPLLKIEYLEMQVEAELIRRSEVRILGIDGDSKNEFKKEIHGWMKLFQPKFRDRVLIGAAMMFFQQWSGINALIYYGPHLMERIGLQGDTPELLGSGGVGIIQLLAVVPAVLYIDRLGRKPLLQWGGLVMCGAHAAVGLLVLRYQSDWASHHVAAWMAVGCVYIFTAAYGFSYGPIAWILPSEILPLSIRSRGAAIATASVWMNNFIIGLITPVLLSASPANTFFIFSIACFAAVIWSRQCVPETAGVSLEEIGMLLGSGTEREEEDLRREIASEVGLERLISELSSGAHYD</sequence>
<dbReference type="PROSITE" id="PS00216">
    <property type="entry name" value="SUGAR_TRANSPORT_1"/>
    <property type="match status" value="1"/>
</dbReference>
<protein>
    <submittedName>
        <fullName evidence="12">General substrate transporter</fullName>
    </submittedName>
</protein>
<dbReference type="NCBIfam" id="TIGR00879">
    <property type="entry name" value="SP"/>
    <property type="match status" value="1"/>
</dbReference>
<dbReference type="Gene3D" id="1.20.1250.20">
    <property type="entry name" value="MFS general substrate transporter like domains"/>
    <property type="match status" value="1"/>
</dbReference>
<reference evidence="12 13" key="1">
    <citation type="journal article" date="2017" name="Mol. Ecol.">
        <title>Comparative and population genomic landscape of Phellinus noxius: A hypervariable fungus causing root rot in trees.</title>
        <authorList>
            <person name="Chung C.L."/>
            <person name="Lee T.J."/>
            <person name="Akiba M."/>
            <person name="Lee H.H."/>
            <person name="Kuo T.H."/>
            <person name="Liu D."/>
            <person name="Ke H.M."/>
            <person name="Yokoi T."/>
            <person name="Roa M.B."/>
            <person name="Lu M.J."/>
            <person name="Chang Y.Y."/>
            <person name="Ann P.J."/>
            <person name="Tsai J.N."/>
            <person name="Chen C.Y."/>
            <person name="Tzean S.S."/>
            <person name="Ota Y."/>
            <person name="Hattori T."/>
            <person name="Sahashi N."/>
            <person name="Liou R.F."/>
            <person name="Kikuchi T."/>
            <person name="Tsai I.J."/>
        </authorList>
    </citation>
    <scope>NUCLEOTIDE SEQUENCE [LARGE SCALE GENOMIC DNA]</scope>
    <source>
        <strain evidence="12 13">FFPRI411160</strain>
    </source>
</reference>
<feature type="transmembrane region" description="Helical" evidence="10">
    <location>
        <begin position="106"/>
        <end position="127"/>
    </location>
</feature>
<feature type="transmembrane region" description="Helical" evidence="10">
    <location>
        <begin position="134"/>
        <end position="153"/>
    </location>
</feature>
<comment type="catalytic activity">
    <reaction evidence="7">
        <text>myo-inositol(out) + H(+)(out) = myo-inositol(in) + H(+)(in)</text>
        <dbReference type="Rhea" id="RHEA:60364"/>
        <dbReference type="ChEBI" id="CHEBI:15378"/>
        <dbReference type="ChEBI" id="CHEBI:17268"/>
    </reaction>
</comment>
<feature type="transmembrane region" description="Helical" evidence="10">
    <location>
        <begin position="471"/>
        <end position="493"/>
    </location>
</feature>
<evidence type="ECO:0000256" key="1">
    <source>
        <dbReference type="ARBA" id="ARBA00004141"/>
    </source>
</evidence>
<dbReference type="EMBL" id="NBII01000001">
    <property type="protein sequence ID" value="PAV23144.1"/>
    <property type="molecule type" value="Genomic_DNA"/>
</dbReference>
<comment type="subcellular location">
    <subcellularLocation>
        <location evidence="1">Membrane</location>
        <topology evidence="1">Multi-pass membrane protein</topology>
    </subcellularLocation>
</comment>
<dbReference type="InterPro" id="IPR050360">
    <property type="entry name" value="MFS_Sugar_Transporters"/>
</dbReference>
<feature type="transmembrane region" description="Helical" evidence="10">
    <location>
        <begin position="374"/>
        <end position="393"/>
    </location>
</feature>
<dbReference type="SUPFAM" id="SSF103473">
    <property type="entry name" value="MFS general substrate transporter"/>
    <property type="match status" value="1"/>
</dbReference>
<keyword evidence="4 10" id="KW-0812">Transmembrane</keyword>
<feature type="transmembrane region" description="Helical" evidence="10">
    <location>
        <begin position="499"/>
        <end position="516"/>
    </location>
</feature>
<accession>A0A286UUA3</accession>
<dbReference type="InterPro" id="IPR036259">
    <property type="entry name" value="MFS_trans_sf"/>
</dbReference>
<keyword evidence="3 8" id="KW-0813">Transport</keyword>
<feature type="region of interest" description="Disordered" evidence="9">
    <location>
        <begin position="1"/>
        <end position="23"/>
    </location>
</feature>
<feature type="transmembrane region" description="Helical" evidence="10">
    <location>
        <begin position="432"/>
        <end position="459"/>
    </location>
</feature>
<evidence type="ECO:0000256" key="7">
    <source>
        <dbReference type="ARBA" id="ARBA00049119"/>
    </source>
</evidence>
<comment type="caution">
    <text evidence="12">The sequence shown here is derived from an EMBL/GenBank/DDBJ whole genome shotgun (WGS) entry which is preliminary data.</text>
</comment>
<dbReference type="PRINTS" id="PR00171">
    <property type="entry name" value="SUGRTRNSPORT"/>
</dbReference>
<evidence type="ECO:0000256" key="9">
    <source>
        <dbReference type="SAM" id="MobiDB-lite"/>
    </source>
</evidence>
<feature type="transmembrane region" description="Helical" evidence="10">
    <location>
        <begin position="193"/>
        <end position="214"/>
    </location>
</feature>
<feature type="transmembrane region" description="Helical" evidence="10">
    <location>
        <begin position="400"/>
        <end position="420"/>
    </location>
</feature>
<evidence type="ECO:0000256" key="8">
    <source>
        <dbReference type="RuleBase" id="RU003346"/>
    </source>
</evidence>
<dbReference type="GO" id="GO:0005351">
    <property type="term" value="F:carbohydrate:proton symporter activity"/>
    <property type="evidence" value="ECO:0007669"/>
    <property type="project" value="TreeGrafter"/>
</dbReference>
<keyword evidence="13" id="KW-1185">Reference proteome</keyword>
<evidence type="ECO:0000256" key="5">
    <source>
        <dbReference type="ARBA" id="ARBA00022989"/>
    </source>
</evidence>
<dbReference type="InterPro" id="IPR005829">
    <property type="entry name" value="Sugar_transporter_CS"/>
</dbReference>
<feature type="domain" description="Major facilitator superfamily (MFS) profile" evidence="11">
    <location>
        <begin position="67"/>
        <end position="524"/>
    </location>
</feature>
<dbReference type="OrthoDB" id="8120565at2759"/>
<dbReference type="InterPro" id="IPR020846">
    <property type="entry name" value="MFS_dom"/>
</dbReference>
<dbReference type="InterPro" id="IPR003663">
    <property type="entry name" value="Sugar/inositol_transpt"/>
</dbReference>
<dbReference type="PROSITE" id="PS50850">
    <property type="entry name" value="MFS"/>
    <property type="match status" value="1"/>
</dbReference>
<dbReference type="FunFam" id="1.20.1250.20:FF:000026">
    <property type="entry name" value="MFS quinate transporter QutD"/>
    <property type="match status" value="1"/>
</dbReference>
<evidence type="ECO:0000256" key="10">
    <source>
        <dbReference type="SAM" id="Phobius"/>
    </source>
</evidence>
<keyword evidence="6 10" id="KW-0472">Membrane</keyword>
<feature type="transmembrane region" description="Helical" evidence="10">
    <location>
        <begin position="159"/>
        <end position="181"/>
    </location>
</feature>